<dbReference type="Pfam" id="PF18758">
    <property type="entry name" value="KDZ"/>
    <property type="match status" value="1"/>
</dbReference>
<feature type="non-terminal residue" evidence="2">
    <location>
        <position position="578"/>
    </location>
</feature>
<evidence type="ECO:0000313" key="2">
    <source>
        <dbReference type="EMBL" id="KAJ3831964.1"/>
    </source>
</evidence>
<keyword evidence="3" id="KW-1185">Reference proteome</keyword>
<protein>
    <submittedName>
        <fullName evidence="2">Uncharacterized protein</fullName>
    </submittedName>
</protein>
<dbReference type="Proteomes" id="UP001163846">
    <property type="component" value="Unassembled WGS sequence"/>
</dbReference>
<proteinExistence type="predicted"/>
<organism evidence="2 3">
    <name type="scientific">Lentinula raphanica</name>
    <dbReference type="NCBI Taxonomy" id="153919"/>
    <lineage>
        <taxon>Eukaryota</taxon>
        <taxon>Fungi</taxon>
        <taxon>Dikarya</taxon>
        <taxon>Basidiomycota</taxon>
        <taxon>Agaricomycotina</taxon>
        <taxon>Agaricomycetes</taxon>
        <taxon>Agaricomycetidae</taxon>
        <taxon>Agaricales</taxon>
        <taxon>Marasmiineae</taxon>
        <taxon>Omphalotaceae</taxon>
        <taxon>Lentinula</taxon>
    </lineage>
</organism>
<comment type="caution">
    <text evidence="2">The sequence shown here is derived from an EMBL/GenBank/DDBJ whole genome shotgun (WGS) entry which is preliminary data.</text>
</comment>
<evidence type="ECO:0000256" key="1">
    <source>
        <dbReference type="SAM" id="MobiDB-lite"/>
    </source>
</evidence>
<gene>
    <name evidence="2" type="ORF">F5878DRAFT_548847</name>
</gene>
<evidence type="ECO:0000313" key="3">
    <source>
        <dbReference type="Proteomes" id="UP001163846"/>
    </source>
</evidence>
<reference evidence="2" key="1">
    <citation type="submission" date="2022-08" db="EMBL/GenBank/DDBJ databases">
        <authorList>
            <consortium name="DOE Joint Genome Institute"/>
            <person name="Min B."/>
            <person name="Riley R."/>
            <person name="Sierra-Patev S."/>
            <person name="Naranjo-Ortiz M."/>
            <person name="Looney B."/>
            <person name="Konkel Z."/>
            <person name="Slot J.C."/>
            <person name="Sakamoto Y."/>
            <person name="Steenwyk J.L."/>
            <person name="Rokas A."/>
            <person name="Carro J."/>
            <person name="Camarero S."/>
            <person name="Ferreira P."/>
            <person name="Molpeceres G."/>
            <person name="Ruiz-Duenas F.J."/>
            <person name="Serrano A."/>
            <person name="Henrissat B."/>
            <person name="Drula E."/>
            <person name="Hughes K.W."/>
            <person name="Mata J.L."/>
            <person name="Ishikawa N.K."/>
            <person name="Vargas-Isla R."/>
            <person name="Ushijima S."/>
            <person name="Smith C.A."/>
            <person name="Ahrendt S."/>
            <person name="Andreopoulos W."/>
            <person name="He G."/>
            <person name="Labutti K."/>
            <person name="Lipzen A."/>
            <person name="Ng V."/>
            <person name="Sandor L."/>
            <person name="Barry K."/>
            <person name="Martinez A.T."/>
            <person name="Xiao Y."/>
            <person name="Gibbons J.G."/>
            <person name="Terashima K."/>
            <person name="Hibbett D.S."/>
            <person name="Grigoriev I.V."/>
        </authorList>
    </citation>
    <scope>NUCLEOTIDE SEQUENCE</scope>
    <source>
        <strain evidence="2">TFB9207</strain>
    </source>
</reference>
<name>A0AA38NWK4_9AGAR</name>
<dbReference type="PANTHER" id="PTHR33096">
    <property type="entry name" value="CXC2 DOMAIN-CONTAINING PROTEIN"/>
    <property type="match status" value="1"/>
</dbReference>
<dbReference type="InterPro" id="IPR040521">
    <property type="entry name" value="KDZ"/>
</dbReference>
<dbReference type="PANTHER" id="PTHR33096:SF1">
    <property type="entry name" value="CXC1-LIKE CYSTEINE CLUSTER ASSOCIATED WITH KDZ TRANSPOSASES DOMAIN-CONTAINING PROTEIN"/>
    <property type="match status" value="1"/>
</dbReference>
<sequence>FFDVNGVFGGFCRHSFVIVFLDMVRTGEQSKYMLALLHHFMSASQEDRRVRGLPDHPTGSLAVGYDIACGMVDKIIRSPLHDLAQNERLQMVIGLLHGYAHNRLCQLSFLMLYINGAGIEDLEVCERYFSQSNALAPVTRYMSSFWRCQAIANYAYHRDNFESYANLSRFIYSNYKQALGIIRRSRDIQETLKALGVSDPKVLVEWLEEEREFLESRQQTPEVETLTAGYYQALVKLRMCQERLREARSNFRVETGLAAPPQPLQRPGDSTFSVHMTERQMMKEQEVEAKLLADVQSFEDRLGLRRDQRWKSDSEEWRKAEELVQHAKYQKALDKLEGLIVQRIFELSRMNVAGTGYKMRQHIGNAMKKRSQTILAALDNYNQAAATLRPPRKLLSWDDVMNYTYLSEFDFLRDTRMDVREKPWAKPAVREAMSEYFKLIGAYQELDRLHVEIKRLVTYMKEEEAYISEVKRREQGTNPQLAYQIQLYGNERRRFNRLHHSRLSNIRRLKGFSSMNNDSFIAGVGFQNQMDQETWGDRGEEALNMASESDSDRSDSDDEEAEAEVDERTEAVLGIAND</sequence>
<feature type="region of interest" description="Disordered" evidence="1">
    <location>
        <begin position="536"/>
        <end position="578"/>
    </location>
</feature>
<feature type="compositionally biased region" description="Acidic residues" evidence="1">
    <location>
        <begin position="555"/>
        <end position="567"/>
    </location>
</feature>
<accession>A0AA38NWK4</accession>
<dbReference type="AlphaFoldDB" id="A0AA38NWK4"/>
<dbReference type="EMBL" id="MU807139">
    <property type="protein sequence ID" value="KAJ3831964.1"/>
    <property type="molecule type" value="Genomic_DNA"/>
</dbReference>